<organism evidence="8 9">
    <name type="scientific">Commensalibacter oyaizuii</name>
    <dbReference type="NCBI Taxonomy" id="3043873"/>
    <lineage>
        <taxon>Bacteria</taxon>
        <taxon>Pseudomonadati</taxon>
        <taxon>Pseudomonadota</taxon>
        <taxon>Alphaproteobacteria</taxon>
        <taxon>Acetobacterales</taxon>
        <taxon>Acetobacteraceae</taxon>
    </lineage>
</organism>
<sequence>MIDEYGQRAVTRCEILGKPPYSESSEYLFRPYLSQAYKQSQHLLVQWMHEAGMTTHIDPAGNLIGRYAGQTSDGPILVIGSHLDTVRNGGCFDGNLGIMLGIEVIDYFNRQQKRFSFGVDVIAFGDEEGSRFPVAMLTSKSVAGILNELPTGLKDKDGVTIEQAFEAFGLNYQDIQKARYDPQKVLAYFEAHIEQGPVLEAEGLPLGIVTGIASQYRFQVTLKGQACHSGTTSMALRKDAMAGAAEIIYKLEQCVDSCGQEGVVITTGQIVASPGAPNVIAGQVVFSIDLRAPTDAQRNEFAEKVNEIIEHICRKRQLRHELLIQHDLSASLCNQDLMSLLEQAVKKVGVPVRYITSGAGHDAMILAHLAPTAMLFIQSPNGISHSPDETVRCNDVTAALQTMIHFIELKEGKK</sequence>
<dbReference type="InterPro" id="IPR002933">
    <property type="entry name" value="Peptidase_M20"/>
</dbReference>
<comment type="similarity">
    <text evidence="2">Belongs to the peptidase M20 family.</text>
</comment>
<evidence type="ECO:0000256" key="5">
    <source>
        <dbReference type="ARBA" id="ARBA00022801"/>
    </source>
</evidence>
<evidence type="ECO:0000256" key="1">
    <source>
        <dbReference type="ARBA" id="ARBA00001936"/>
    </source>
</evidence>
<proteinExistence type="inferred from homology"/>
<dbReference type="SUPFAM" id="SSF55031">
    <property type="entry name" value="Bacterial exopeptidase dimerisation domain"/>
    <property type="match status" value="1"/>
</dbReference>
<dbReference type="EMBL" id="JASBAO010000001">
    <property type="protein sequence ID" value="MDI2089968.1"/>
    <property type="molecule type" value="Genomic_DNA"/>
</dbReference>
<evidence type="ECO:0000256" key="6">
    <source>
        <dbReference type="ARBA" id="ARBA00023211"/>
    </source>
</evidence>
<evidence type="ECO:0000313" key="9">
    <source>
        <dbReference type="Proteomes" id="UP001431634"/>
    </source>
</evidence>
<evidence type="ECO:0000259" key="7">
    <source>
        <dbReference type="Pfam" id="PF07687"/>
    </source>
</evidence>
<evidence type="ECO:0000256" key="3">
    <source>
        <dbReference type="ARBA" id="ARBA00011738"/>
    </source>
</evidence>
<name>A0ABT6PYN5_9PROT</name>
<keyword evidence="6" id="KW-0464">Manganese</keyword>
<dbReference type="Pfam" id="PF01546">
    <property type="entry name" value="Peptidase_M20"/>
    <property type="match status" value="1"/>
</dbReference>
<keyword evidence="5" id="KW-0378">Hydrolase</keyword>
<dbReference type="PANTHER" id="PTHR32494">
    <property type="entry name" value="ALLANTOATE DEIMINASE-RELATED"/>
    <property type="match status" value="1"/>
</dbReference>
<gene>
    <name evidence="8" type="ORF">QJV27_01010</name>
</gene>
<dbReference type="Gene3D" id="3.40.630.10">
    <property type="entry name" value="Zn peptidases"/>
    <property type="match status" value="1"/>
</dbReference>
<evidence type="ECO:0000313" key="8">
    <source>
        <dbReference type="EMBL" id="MDI2089968.1"/>
    </source>
</evidence>
<dbReference type="InterPro" id="IPR010158">
    <property type="entry name" value="Amidase_Cbmase"/>
</dbReference>
<dbReference type="NCBIfam" id="NF006775">
    <property type="entry name" value="PRK09290.2-5"/>
    <property type="match status" value="1"/>
</dbReference>
<reference evidence="8" key="1">
    <citation type="submission" date="2023-05" db="EMBL/GenBank/DDBJ databases">
        <title>Whole genome sequence of Commensalibacter sp.</title>
        <authorList>
            <person name="Charoenyingcharoen P."/>
            <person name="Yukphan P."/>
        </authorList>
    </citation>
    <scope>NUCLEOTIDE SEQUENCE</scope>
    <source>
        <strain evidence="8">TBRC 16381</strain>
    </source>
</reference>
<dbReference type="Pfam" id="PF07687">
    <property type="entry name" value="M20_dimer"/>
    <property type="match status" value="1"/>
</dbReference>
<comment type="subunit">
    <text evidence="3">Homodimer.</text>
</comment>
<dbReference type="CDD" id="cd03884">
    <property type="entry name" value="M20_bAS"/>
    <property type="match status" value="1"/>
</dbReference>
<dbReference type="PANTHER" id="PTHR32494:SF19">
    <property type="entry name" value="ALLANTOATE DEIMINASE-RELATED"/>
    <property type="match status" value="1"/>
</dbReference>
<dbReference type="PIRSF" id="PIRSF001235">
    <property type="entry name" value="Amidase_carbamoylase"/>
    <property type="match status" value="1"/>
</dbReference>
<evidence type="ECO:0000256" key="2">
    <source>
        <dbReference type="ARBA" id="ARBA00006153"/>
    </source>
</evidence>
<dbReference type="InterPro" id="IPR011650">
    <property type="entry name" value="Peptidase_M20_dimer"/>
</dbReference>
<evidence type="ECO:0000256" key="4">
    <source>
        <dbReference type="ARBA" id="ARBA00022723"/>
    </source>
</evidence>
<dbReference type="InterPro" id="IPR036264">
    <property type="entry name" value="Bact_exopeptidase_dim_dom"/>
</dbReference>
<dbReference type="SUPFAM" id="SSF53187">
    <property type="entry name" value="Zn-dependent exopeptidases"/>
    <property type="match status" value="1"/>
</dbReference>
<dbReference type="RefSeq" id="WP_281447132.1">
    <property type="nucleotide sequence ID" value="NZ_JASBAO010000001.1"/>
</dbReference>
<protein>
    <submittedName>
        <fullName evidence="8">Allantoate amidohydrolase</fullName>
    </submittedName>
</protein>
<comment type="cofactor">
    <cofactor evidence="1">
        <name>Mn(2+)</name>
        <dbReference type="ChEBI" id="CHEBI:29035"/>
    </cofactor>
</comment>
<feature type="domain" description="Peptidase M20 dimerisation" evidence="7">
    <location>
        <begin position="218"/>
        <end position="315"/>
    </location>
</feature>
<dbReference type="NCBIfam" id="TIGR01879">
    <property type="entry name" value="hydantase"/>
    <property type="match status" value="1"/>
</dbReference>
<comment type="caution">
    <text evidence="8">The sequence shown here is derived from an EMBL/GenBank/DDBJ whole genome shotgun (WGS) entry which is preliminary data.</text>
</comment>
<keyword evidence="4" id="KW-0479">Metal-binding</keyword>
<dbReference type="Gene3D" id="3.30.70.360">
    <property type="match status" value="1"/>
</dbReference>
<keyword evidence="9" id="KW-1185">Reference proteome</keyword>
<dbReference type="Proteomes" id="UP001431634">
    <property type="component" value="Unassembled WGS sequence"/>
</dbReference>
<accession>A0ABT6PYN5</accession>